<keyword evidence="1" id="KW-1133">Transmembrane helix</keyword>
<comment type="caution">
    <text evidence="2">The sequence shown here is derived from an EMBL/GenBank/DDBJ whole genome shotgun (WGS) entry which is preliminary data.</text>
</comment>
<protein>
    <submittedName>
        <fullName evidence="2">Uncharacterized protein</fullName>
    </submittedName>
</protein>
<sequence length="63" mass="6546">TVLLALLAKIDVCLQLLLVNLSVVVEGIVVLVAKLVVGLTAQVFANLHLNLCLSLLGLVGLSL</sequence>
<name>A0A8H3AZ33_9AGAM</name>
<keyword evidence="1" id="KW-0812">Transmembrane</keyword>
<dbReference type="AlphaFoldDB" id="A0A8H3AZ33"/>
<evidence type="ECO:0000256" key="1">
    <source>
        <dbReference type="SAM" id="Phobius"/>
    </source>
</evidence>
<feature type="transmembrane region" description="Helical" evidence="1">
    <location>
        <begin position="43"/>
        <end position="61"/>
    </location>
</feature>
<keyword evidence="1" id="KW-0472">Membrane</keyword>
<evidence type="ECO:0000313" key="2">
    <source>
        <dbReference type="EMBL" id="CAE6444049.1"/>
    </source>
</evidence>
<organism evidence="2 3">
    <name type="scientific">Rhizoctonia solani</name>
    <dbReference type="NCBI Taxonomy" id="456999"/>
    <lineage>
        <taxon>Eukaryota</taxon>
        <taxon>Fungi</taxon>
        <taxon>Dikarya</taxon>
        <taxon>Basidiomycota</taxon>
        <taxon>Agaricomycotina</taxon>
        <taxon>Agaricomycetes</taxon>
        <taxon>Cantharellales</taxon>
        <taxon>Ceratobasidiaceae</taxon>
        <taxon>Rhizoctonia</taxon>
    </lineage>
</organism>
<gene>
    <name evidence="2" type="ORF">RDB_LOCUS33534</name>
</gene>
<dbReference type="Proteomes" id="UP000663850">
    <property type="component" value="Unassembled WGS sequence"/>
</dbReference>
<feature type="transmembrane region" description="Helical" evidence="1">
    <location>
        <begin position="12"/>
        <end position="37"/>
    </location>
</feature>
<proteinExistence type="predicted"/>
<accession>A0A8H3AZ33</accession>
<dbReference type="EMBL" id="CAJMWZ010001872">
    <property type="protein sequence ID" value="CAE6444049.1"/>
    <property type="molecule type" value="Genomic_DNA"/>
</dbReference>
<evidence type="ECO:0000313" key="3">
    <source>
        <dbReference type="Proteomes" id="UP000663850"/>
    </source>
</evidence>
<reference evidence="2" key="1">
    <citation type="submission" date="2021-01" db="EMBL/GenBank/DDBJ databases">
        <authorList>
            <person name="Kaushik A."/>
        </authorList>
    </citation>
    <scope>NUCLEOTIDE SEQUENCE</scope>
    <source>
        <strain evidence="2">Type strain: AG8-Rh-89/</strain>
    </source>
</reference>
<feature type="non-terminal residue" evidence="2">
    <location>
        <position position="1"/>
    </location>
</feature>